<dbReference type="Proteomes" id="UP001164746">
    <property type="component" value="Chromosome 9"/>
</dbReference>
<evidence type="ECO:0000313" key="3">
    <source>
        <dbReference type="Proteomes" id="UP001164746"/>
    </source>
</evidence>
<feature type="region of interest" description="Disordered" evidence="1">
    <location>
        <begin position="21"/>
        <end position="71"/>
    </location>
</feature>
<sequence>MNSGHKNAGLVGYDLVTFDTKHHKDKSDPAKTELGQGQDTNSGGVEVNSDIPLMDRLPDATPEKRQKPKST</sequence>
<proteinExistence type="predicted"/>
<protein>
    <submittedName>
        <fullName evidence="2">Uncharacterized protein</fullName>
    </submittedName>
</protein>
<evidence type="ECO:0000256" key="1">
    <source>
        <dbReference type="SAM" id="MobiDB-lite"/>
    </source>
</evidence>
<feature type="compositionally biased region" description="Basic and acidic residues" evidence="1">
    <location>
        <begin position="56"/>
        <end position="65"/>
    </location>
</feature>
<feature type="compositionally biased region" description="Basic and acidic residues" evidence="1">
    <location>
        <begin position="21"/>
        <end position="31"/>
    </location>
</feature>
<gene>
    <name evidence="2" type="ORF">MAR_005544</name>
</gene>
<evidence type="ECO:0000313" key="2">
    <source>
        <dbReference type="EMBL" id="WAR15439.1"/>
    </source>
</evidence>
<organism evidence="2 3">
    <name type="scientific">Mya arenaria</name>
    <name type="common">Soft-shell clam</name>
    <dbReference type="NCBI Taxonomy" id="6604"/>
    <lineage>
        <taxon>Eukaryota</taxon>
        <taxon>Metazoa</taxon>
        <taxon>Spiralia</taxon>
        <taxon>Lophotrochozoa</taxon>
        <taxon>Mollusca</taxon>
        <taxon>Bivalvia</taxon>
        <taxon>Autobranchia</taxon>
        <taxon>Heteroconchia</taxon>
        <taxon>Euheterodonta</taxon>
        <taxon>Imparidentia</taxon>
        <taxon>Neoheterodontei</taxon>
        <taxon>Myida</taxon>
        <taxon>Myoidea</taxon>
        <taxon>Myidae</taxon>
        <taxon>Mya</taxon>
    </lineage>
</organism>
<dbReference type="EMBL" id="CP111020">
    <property type="protein sequence ID" value="WAR15439.1"/>
    <property type="molecule type" value="Genomic_DNA"/>
</dbReference>
<reference evidence="2" key="1">
    <citation type="submission" date="2022-11" db="EMBL/GenBank/DDBJ databases">
        <title>Centuries of genome instability and evolution in soft-shell clam transmissible cancer (bioRxiv).</title>
        <authorList>
            <person name="Hart S.F.M."/>
            <person name="Yonemitsu M.A."/>
            <person name="Giersch R.M."/>
            <person name="Beal B.F."/>
            <person name="Arriagada G."/>
            <person name="Davis B.W."/>
            <person name="Ostrander E.A."/>
            <person name="Goff S.P."/>
            <person name="Metzger M.J."/>
        </authorList>
    </citation>
    <scope>NUCLEOTIDE SEQUENCE</scope>
    <source>
        <strain evidence="2">MELC-2E11</strain>
        <tissue evidence="2">Siphon/mantle</tissue>
    </source>
</reference>
<keyword evidence="3" id="KW-1185">Reference proteome</keyword>
<name>A0ABY7F3S5_MYAAR</name>
<accession>A0ABY7F3S5</accession>
<feature type="non-terminal residue" evidence="2">
    <location>
        <position position="71"/>
    </location>
</feature>